<organism evidence="1 2">
    <name type="scientific">Kribbella aluminosa</name>
    <dbReference type="NCBI Taxonomy" id="416017"/>
    <lineage>
        <taxon>Bacteria</taxon>
        <taxon>Bacillati</taxon>
        <taxon>Actinomycetota</taxon>
        <taxon>Actinomycetes</taxon>
        <taxon>Propionibacteriales</taxon>
        <taxon>Kribbellaceae</taxon>
        <taxon>Kribbella</taxon>
    </lineage>
</organism>
<keyword evidence="2" id="KW-1185">Reference proteome</keyword>
<sequence>MTEETYVSYSGEYWLKHRDAPFATFLSVVQTHLHSEADPDNFSALRRRAQEDRPEDTELQTFKAEFSRLLKGDREGLPSEALSLAADGDDWKTDDEFLVWLWRELYPGEAVPAKG</sequence>
<comment type="caution">
    <text evidence="1">The sequence shown here is derived from an EMBL/GenBank/DDBJ whole genome shotgun (WGS) entry which is preliminary data.</text>
</comment>
<dbReference type="EMBL" id="JAGINT010000002">
    <property type="protein sequence ID" value="MBP2353743.1"/>
    <property type="molecule type" value="Genomic_DNA"/>
</dbReference>
<protein>
    <recommendedName>
        <fullName evidence="3">CdiI immunity protein domain-containing protein</fullName>
    </recommendedName>
</protein>
<accession>A0ABS4UQ28</accession>
<proteinExistence type="predicted"/>
<evidence type="ECO:0000313" key="2">
    <source>
        <dbReference type="Proteomes" id="UP000755585"/>
    </source>
</evidence>
<name>A0ABS4UQ28_9ACTN</name>
<dbReference type="RefSeq" id="WP_209696659.1">
    <property type="nucleotide sequence ID" value="NZ_BAAAVU010000001.1"/>
</dbReference>
<evidence type="ECO:0000313" key="1">
    <source>
        <dbReference type="EMBL" id="MBP2353743.1"/>
    </source>
</evidence>
<gene>
    <name evidence="1" type="ORF">JOF29_004853</name>
</gene>
<dbReference type="Proteomes" id="UP000755585">
    <property type="component" value="Unassembled WGS sequence"/>
</dbReference>
<reference evidence="1 2" key="1">
    <citation type="submission" date="2021-03" db="EMBL/GenBank/DDBJ databases">
        <title>Sequencing the genomes of 1000 actinobacteria strains.</title>
        <authorList>
            <person name="Klenk H.-P."/>
        </authorList>
    </citation>
    <scope>NUCLEOTIDE SEQUENCE [LARGE SCALE GENOMIC DNA]</scope>
    <source>
        <strain evidence="1 2">DSM 18824</strain>
    </source>
</reference>
<evidence type="ECO:0008006" key="3">
    <source>
        <dbReference type="Google" id="ProtNLM"/>
    </source>
</evidence>